<reference evidence="2 3" key="2">
    <citation type="journal article" date="2016" name="Infect. Immun.">
        <title>Helicobacter saguini, a Novel Helicobacter Isolated from Cotton-Top Tamarins with Ulcerative Colitis, Has Proinflammatory Properties and Induces Typhlocolitis and Dysplasia in Gnotobiotic IL-10-/- Mice.</title>
        <authorList>
            <person name="Shen Z."/>
            <person name="Mannion A."/>
            <person name="Whary M.T."/>
            <person name="Muthupalani S."/>
            <person name="Sheh A."/>
            <person name="Feng Y."/>
            <person name="Gong G."/>
            <person name="Vandamme P."/>
            <person name="Holcombe H.R."/>
            <person name="Paster B.J."/>
            <person name="Fox J.G."/>
        </authorList>
    </citation>
    <scope>NUCLEOTIDE SEQUENCE [LARGE SCALE GENOMIC DNA]</scope>
    <source>
        <strain evidence="2 3">MIT 97-6194</strain>
    </source>
</reference>
<sequence length="79" mass="9272">MYYSFKIKVRTPDEKLLEQIRELVKNHDHASISVKKEKVWDVAEAPAIKKIQAYPFTEEELDKLRKEVLAECGLLKENV</sequence>
<dbReference type="AlphaFoldDB" id="A0A347VJD4"/>
<dbReference type="RefSeq" id="WP_118949035.1">
    <property type="nucleotide sequence ID" value="NZ_JRMP02000001.1"/>
</dbReference>
<evidence type="ECO:0000313" key="1">
    <source>
        <dbReference type="EMBL" id="MWV68637.1"/>
    </source>
</evidence>
<gene>
    <name evidence="1" type="ORF">DCO61_00960</name>
    <name evidence="2" type="ORF">LS64_000250</name>
</gene>
<reference evidence="2" key="3">
    <citation type="submission" date="2018-04" db="EMBL/GenBank/DDBJ databases">
        <authorList>
            <person name="Sheh A."/>
            <person name="Shen Z."/>
            <person name="Mannion A.J."/>
            <person name="Fox J.G."/>
        </authorList>
    </citation>
    <scope>NUCLEOTIDE SEQUENCE</scope>
    <source>
        <strain evidence="2">MIT 97-6194</strain>
    </source>
</reference>
<dbReference type="EMBL" id="QBIU01000001">
    <property type="protein sequence ID" value="MWV68637.1"/>
    <property type="molecule type" value="Genomic_DNA"/>
</dbReference>
<dbReference type="Proteomes" id="UP000029714">
    <property type="component" value="Unassembled WGS sequence"/>
</dbReference>
<proteinExistence type="predicted"/>
<evidence type="ECO:0000313" key="3">
    <source>
        <dbReference type="Proteomes" id="UP000029714"/>
    </source>
</evidence>
<dbReference type="STRING" id="1548018.LS64_03175"/>
<name>A0A347VJD4_9HELI</name>
<comment type="caution">
    <text evidence="2">The sequence shown here is derived from an EMBL/GenBank/DDBJ whole genome shotgun (WGS) entry which is preliminary data.</text>
</comment>
<reference evidence="1 4" key="4">
    <citation type="submission" date="2019-12" db="EMBL/GenBank/DDBJ databases">
        <title>Multi-Generational Helicobacter saguini Isolates.</title>
        <authorList>
            <person name="Mannion A."/>
            <person name="Shen Z."/>
            <person name="Fox J.G."/>
        </authorList>
    </citation>
    <scope>NUCLEOTIDE SEQUENCE [LARGE SCALE GENOMIC DNA]</scope>
    <source>
        <strain evidence="1">16-048</strain>
        <strain evidence="4">16-048 (F4)</strain>
    </source>
</reference>
<accession>A0A347VJD4</accession>
<evidence type="ECO:0000313" key="4">
    <source>
        <dbReference type="Proteomes" id="UP000477070"/>
    </source>
</evidence>
<evidence type="ECO:0000313" key="2">
    <source>
        <dbReference type="EMBL" id="TLD95838.1"/>
    </source>
</evidence>
<protein>
    <submittedName>
        <fullName evidence="2">Uncharacterized protein</fullName>
    </submittedName>
</protein>
<organism evidence="2 3">
    <name type="scientific">Helicobacter saguini</name>
    <dbReference type="NCBI Taxonomy" id="1548018"/>
    <lineage>
        <taxon>Bacteria</taxon>
        <taxon>Pseudomonadati</taxon>
        <taxon>Campylobacterota</taxon>
        <taxon>Epsilonproteobacteria</taxon>
        <taxon>Campylobacterales</taxon>
        <taxon>Helicobacteraceae</taxon>
        <taxon>Helicobacter</taxon>
    </lineage>
</organism>
<dbReference type="EMBL" id="JRMP02000001">
    <property type="protein sequence ID" value="TLD95838.1"/>
    <property type="molecule type" value="Genomic_DNA"/>
</dbReference>
<dbReference type="Proteomes" id="UP000477070">
    <property type="component" value="Unassembled WGS sequence"/>
</dbReference>
<keyword evidence="3" id="KW-1185">Reference proteome</keyword>
<reference evidence="2 3" key="1">
    <citation type="journal article" date="2014" name="Genome Announc.">
        <title>Draft genome sequences of eight enterohepatic helicobacter species isolated from both laboratory and wild rodents.</title>
        <authorList>
            <person name="Sheh A."/>
            <person name="Shen Z."/>
            <person name="Fox J.G."/>
        </authorList>
    </citation>
    <scope>NUCLEOTIDE SEQUENCE [LARGE SCALE GENOMIC DNA]</scope>
    <source>
        <strain evidence="2 3">MIT 97-6194</strain>
    </source>
</reference>